<feature type="region of interest" description="Disordered" evidence="1">
    <location>
        <begin position="1"/>
        <end position="28"/>
    </location>
</feature>
<gene>
    <name evidence="2" type="ORF">DR950_21270</name>
</gene>
<comment type="caution">
    <text evidence="2">The sequence shown here is derived from an EMBL/GenBank/DDBJ whole genome shotgun (WGS) entry which is preliminary data.</text>
</comment>
<organism evidence="2 3">
    <name type="scientific">Kitasatospora xanthocidica</name>
    <dbReference type="NCBI Taxonomy" id="83382"/>
    <lineage>
        <taxon>Bacteria</taxon>
        <taxon>Bacillati</taxon>
        <taxon>Actinomycetota</taxon>
        <taxon>Actinomycetes</taxon>
        <taxon>Kitasatosporales</taxon>
        <taxon>Streptomycetaceae</taxon>
        <taxon>Kitasatospora</taxon>
    </lineage>
</organism>
<evidence type="ECO:0000313" key="2">
    <source>
        <dbReference type="EMBL" id="RGD59975.1"/>
    </source>
</evidence>
<dbReference type="EMBL" id="QVIG01000001">
    <property type="protein sequence ID" value="RGD59975.1"/>
    <property type="molecule type" value="Genomic_DNA"/>
</dbReference>
<feature type="region of interest" description="Disordered" evidence="1">
    <location>
        <begin position="40"/>
        <end position="61"/>
    </location>
</feature>
<evidence type="ECO:0000313" key="3">
    <source>
        <dbReference type="Proteomes" id="UP000263377"/>
    </source>
</evidence>
<dbReference type="AlphaFoldDB" id="A0A372ZXL8"/>
<accession>A0A372ZXL8</accession>
<dbReference type="Proteomes" id="UP000263377">
    <property type="component" value="Unassembled WGS sequence"/>
</dbReference>
<protein>
    <submittedName>
        <fullName evidence="2">Uncharacterized protein</fullName>
    </submittedName>
</protein>
<evidence type="ECO:0000256" key="1">
    <source>
        <dbReference type="SAM" id="MobiDB-lite"/>
    </source>
</evidence>
<name>A0A372ZXL8_9ACTN</name>
<keyword evidence="3" id="KW-1185">Reference proteome</keyword>
<proteinExistence type="predicted"/>
<reference evidence="2 3" key="1">
    <citation type="submission" date="2018-08" db="EMBL/GenBank/DDBJ databases">
        <title>Diversity &amp; Physiological Properties of Lignin-Decomposing Actinobacteria from Soil.</title>
        <authorList>
            <person name="Roh S.G."/>
            <person name="Kim S.B."/>
        </authorList>
    </citation>
    <scope>NUCLEOTIDE SEQUENCE [LARGE SCALE GENOMIC DNA]</scope>
    <source>
        <strain evidence="2 3">MMS17-GH009</strain>
    </source>
</reference>
<sequence length="61" mass="6381">MITAPLGSAAVPRPRNPPALATADGHVGTCTGPRHVIARSDREVREAPAKAGEFDHRTVTP</sequence>